<dbReference type="SUPFAM" id="SSF52058">
    <property type="entry name" value="L domain-like"/>
    <property type="match status" value="1"/>
</dbReference>
<reference evidence="6" key="2">
    <citation type="submission" date="2020-08" db="EMBL/GenBank/DDBJ databases">
        <title>Plant Genome Project.</title>
        <authorList>
            <person name="Zhang R.-G."/>
        </authorList>
    </citation>
    <scope>NUCLEOTIDE SEQUENCE</scope>
    <source>
        <strain evidence="6">Huo1</strain>
        <tissue evidence="6">Leaf</tissue>
    </source>
</reference>
<dbReference type="GO" id="GO:0051707">
    <property type="term" value="P:response to other organism"/>
    <property type="evidence" value="ECO:0007669"/>
    <property type="project" value="UniProtKB-ARBA"/>
</dbReference>
<dbReference type="SMART" id="SM00369">
    <property type="entry name" value="LRR_TYP"/>
    <property type="match status" value="4"/>
</dbReference>
<dbReference type="Proteomes" id="UP000298416">
    <property type="component" value="Unassembled WGS sequence"/>
</dbReference>
<reference evidence="6" key="1">
    <citation type="submission" date="2018-01" db="EMBL/GenBank/DDBJ databases">
        <authorList>
            <person name="Mao J.F."/>
        </authorList>
    </citation>
    <scope>NUCLEOTIDE SEQUENCE</scope>
    <source>
        <strain evidence="6">Huo1</strain>
        <tissue evidence="6">Leaf</tissue>
    </source>
</reference>
<keyword evidence="4" id="KW-0611">Plant defense</keyword>
<dbReference type="GO" id="GO:0006952">
    <property type="term" value="P:defense response"/>
    <property type="evidence" value="ECO:0007669"/>
    <property type="project" value="UniProtKB-ARBA"/>
</dbReference>
<dbReference type="InterPro" id="IPR027417">
    <property type="entry name" value="P-loop_NTPase"/>
</dbReference>
<evidence type="ECO:0000313" key="6">
    <source>
        <dbReference type="EMBL" id="KAG6388352.1"/>
    </source>
</evidence>
<organism evidence="6">
    <name type="scientific">Salvia splendens</name>
    <name type="common">Scarlet sage</name>
    <dbReference type="NCBI Taxonomy" id="180675"/>
    <lineage>
        <taxon>Eukaryota</taxon>
        <taxon>Viridiplantae</taxon>
        <taxon>Streptophyta</taxon>
        <taxon>Embryophyta</taxon>
        <taxon>Tracheophyta</taxon>
        <taxon>Spermatophyta</taxon>
        <taxon>Magnoliopsida</taxon>
        <taxon>eudicotyledons</taxon>
        <taxon>Gunneridae</taxon>
        <taxon>Pentapetalae</taxon>
        <taxon>asterids</taxon>
        <taxon>lamiids</taxon>
        <taxon>Lamiales</taxon>
        <taxon>Lamiaceae</taxon>
        <taxon>Nepetoideae</taxon>
        <taxon>Mentheae</taxon>
        <taxon>Salviinae</taxon>
        <taxon>Salvia</taxon>
        <taxon>Salvia subgen. Calosphace</taxon>
        <taxon>core Calosphace</taxon>
    </lineage>
</organism>
<feature type="domain" description="AAA+ ATPase" evidence="5">
    <location>
        <begin position="66"/>
        <end position="222"/>
    </location>
</feature>
<dbReference type="InterPro" id="IPR001611">
    <property type="entry name" value="Leu-rich_rpt"/>
</dbReference>
<dbReference type="PANTHER" id="PTHR33463:SF187">
    <property type="entry name" value="AND NB-ARC DOMAIN DISEASE RESISTANCE PROTEIN, PUTATIVE-RELATED"/>
    <property type="match status" value="1"/>
</dbReference>
<comment type="caution">
    <text evidence="6">The sequence shown here is derived from an EMBL/GenBank/DDBJ whole genome shotgun (WGS) entry which is preliminary data.</text>
</comment>
<dbReference type="Gene3D" id="3.80.10.10">
    <property type="entry name" value="Ribonuclease Inhibitor"/>
    <property type="match status" value="1"/>
</dbReference>
<dbReference type="AlphaFoldDB" id="A0A8X8Z2A0"/>
<dbReference type="PRINTS" id="PR00364">
    <property type="entry name" value="DISEASERSIST"/>
</dbReference>
<evidence type="ECO:0000256" key="1">
    <source>
        <dbReference type="ARBA" id="ARBA00008894"/>
    </source>
</evidence>
<name>A0A8X8Z2A0_SALSN</name>
<evidence type="ECO:0000256" key="3">
    <source>
        <dbReference type="ARBA" id="ARBA00022737"/>
    </source>
</evidence>
<keyword evidence="7" id="KW-1185">Reference proteome</keyword>
<gene>
    <name evidence="6" type="ORF">SASPL_149777</name>
</gene>
<dbReference type="InterPro" id="IPR003593">
    <property type="entry name" value="AAA+_ATPase"/>
</dbReference>
<dbReference type="GO" id="GO:0043531">
    <property type="term" value="F:ADP binding"/>
    <property type="evidence" value="ECO:0007669"/>
    <property type="project" value="InterPro"/>
</dbReference>
<keyword evidence="2" id="KW-0433">Leucine-rich repeat</keyword>
<dbReference type="Pfam" id="PF13855">
    <property type="entry name" value="LRR_8"/>
    <property type="match status" value="1"/>
</dbReference>
<dbReference type="InterPro" id="IPR032675">
    <property type="entry name" value="LRR_dom_sf"/>
</dbReference>
<sequence>MSLTDGGKAAELNEQVGKLVDRSQNFGELLLDVCGARGEAFLANGLVGEAFNENLETILKLLESGQVSSVGVYGMGGVGKTTLAKHIHNKLLQQSQGRVFWVTVSQEFTITNLQEKMARFLGVDLSDEDNEDIRAARLHRALSRMKISVLILDDVWENIDPLKDEAWKLFTEILGNETEVAPQVQNIAKSVSKLCDGLPLGIITIAASMRGETMIHTWTNVLAELNECVMGQDNMGEVAEMHDLVRGLALKIGEGKYMVRAGYDSLTEIPEEQEWTEGLEKVSLMKSGIRRIGDGFSPSCPKLSTLLLCENPLELIPESFFSRMRGLRTLDLRGTELTKLPNSVSELKSLKALHLEYCHRLENVPYLGKLKELGELNLSRTAIKKVPHGLDELLNLEFLSMDAPLLKMLPRGLLLKLVHLQYINLPFGIQVPVEEVGNLKQLEQFSGRVKNVNEFNWFIRCRKDNTCYRIRVGPDNTTRYNGYIMGDFGSHGNELILCECNLKAEKVLGHGIVYLTASKCEGLSMCFVDDFPQLNNPKSLKRLRIESCGGT</sequence>
<evidence type="ECO:0000256" key="4">
    <source>
        <dbReference type="ARBA" id="ARBA00022821"/>
    </source>
</evidence>
<dbReference type="SMART" id="SM00382">
    <property type="entry name" value="AAA"/>
    <property type="match status" value="1"/>
</dbReference>
<dbReference type="EMBL" id="PNBA02000020">
    <property type="protein sequence ID" value="KAG6388352.1"/>
    <property type="molecule type" value="Genomic_DNA"/>
</dbReference>
<evidence type="ECO:0000313" key="7">
    <source>
        <dbReference type="Proteomes" id="UP000298416"/>
    </source>
</evidence>
<dbReference type="Gene3D" id="3.40.50.300">
    <property type="entry name" value="P-loop containing nucleotide triphosphate hydrolases"/>
    <property type="match status" value="1"/>
</dbReference>
<dbReference type="Pfam" id="PF00931">
    <property type="entry name" value="NB-ARC"/>
    <property type="match status" value="1"/>
</dbReference>
<protein>
    <recommendedName>
        <fullName evidence="5">AAA+ ATPase domain-containing protein</fullName>
    </recommendedName>
</protein>
<dbReference type="InterPro" id="IPR050905">
    <property type="entry name" value="Plant_NBS-LRR"/>
</dbReference>
<dbReference type="InterPro" id="IPR002182">
    <property type="entry name" value="NB-ARC"/>
</dbReference>
<comment type="similarity">
    <text evidence="1">Belongs to the disease resistance NB-LRR family.</text>
</comment>
<accession>A0A8X8Z2A0</accession>
<proteinExistence type="inferred from homology"/>
<evidence type="ECO:0000259" key="5">
    <source>
        <dbReference type="SMART" id="SM00382"/>
    </source>
</evidence>
<dbReference type="SUPFAM" id="SSF52540">
    <property type="entry name" value="P-loop containing nucleoside triphosphate hydrolases"/>
    <property type="match status" value="1"/>
</dbReference>
<keyword evidence="3" id="KW-0677">Repeat</keyword>
<evidence type="ECO:0000256" key="2">
    <source>
        <dbReference type="ARBA" id="ARBA00022614"/>
    </source>
</evidence>
<dbReference type="InterPro" id="IPR003591">
    <property type="entry name" value="Leu-rich_rpt_typical-subtyp"/>
</dbReference>
<dbReference type="PANTHER" id="PTHR33463">
    <property type="entry name" value="NB-ARC DOMAIN-CONTAINING PROTEIN-RELATED"/>
    <property type="match status" value="1"/>
</dbReference>